<comment type="caution">
    <text evidence="2">The sequence shown here is derived from an EMBL/GenBank/DDBJ whole genome shotgun (WGS) entry which is preliminary data.</text>
</comment>
<keyword evidence="3" id="KW-1185">Reference proteome</keyword>
<dbReference type="Proteomes" id="UP000295097">
    <property type="component" value="Unassembled WGS sequence"/>
</dbReference>
<dbReference type="RefSeq" id="WP_165972727.1">
    <property type="nucleotide sequence ID" value="NZ_SMAR01000004.1"/>
</dbReference>
<proteinExistence type="predicted"/>
<gene>
    <name evidence="2" type="ORF">EDC90_100452</name>
</gene>
<protein>
    <submittedName>
        <fullName evidence="2">Uncharacterized protein</fullName>
    </submittedName>
</protein>
<evidence type="ECO:0000313" key="3">
    <source>
        <dbReference type="Proteomes" id="UP000295097"/>
    </source>
</evidence>
<evidence type="ECO:0000256" key="1">
    <source>
        <dbReference type="SAM" id="MobiDB-lite"/>
    </source>
</evidence>
<accession>A0A4R3P0V2</accession>
<dbReference type="AlphaFoldDB" id="A0A4R3P0V2"/>
<feature type="region of interest" description="Disordered" evidence="1">
    <location>
        <begin position="33"/>
        <end position="56"/>
    </location>
</feature>
<organism evidence="2 3">
    <name type="scientific">Martelella mediterranea</name>
    <dbReference type="NCBI Taxonomy" id="293089"/>
    <lineage>
        <taxon>Bacteria</taxon>
        <taxon>Pseudomonadati</taxon>
        <taxon>Pseudomonadota</taxon>
        <taxon>Alphaproteobacteria</taxon>
        <taxon>Hyphomicrobiales</taxon>
        <taxon>Aurantimonadaceae</taxon>
        <taxon>Martelella</taxon>
    </lineage>
</organism>
<name>A0A4R3P0V2_9HYPH</name>
<evidence type="ECO:0000313" key="2">
    <source>
        <dbReference type="EMBL" id="TCT42751.1"/>
    </source>
</evidence>
<dbReference type="EMBL" id="SMAR01000004">
    <property type="protein sequence ID" value="TCT42751.1"/>
    <property type="molecule type" value="Genomic_DNA"/>
</dbReference>
<sequence>MTAPAIVRTAEWKRMAKIARDEGVDCWIERDGNRYGVSPKKPEQNGAIDSNHELRL</sequence>
<reference evidence="2 3" key="1">
    <citation type="submission" date="2019-03" db="EMBL/GenBank/DDBJ databases">
        <title>Freshwater and sediment microbial communities from various areas in North America, analyzing microbe dynamics in response to fracking.</title>
        <authorList>
            <person name="Lamendella R."/>
        </authorList>
    </citation>
    <scope>NUCLEOTIDE SEQUENCE [LARGE SCALE GENOMIC DNA]</scope>
    <source>
        <strain evidence="2 3">175.2</strain>
    </source>
</reference>